<reference evidence="1" key="1">
    <citation type="journal article" date="2019" name="bioRxiv">
        <title>The Genome of the Zebra Mussel, Dreissena polymorpha: A Resource for Invasive Species Research.</title>
        <authorList>
            <person name="McCartney M.A."/>
            <person name="Auch B."/>
            <person name="Kono T."/>
            <person name="Mallez S."/>
            <person name="Zhang Y."/>
            <person name="Obille A."/>
            <person name="Becker A."/>
            <person name="Abrahante J.E."/>
            <person name="Garbe J."/>
            <person name="Badalamenti J.P."/>
            <person name="Herman A."/>
            <person name="Mangelson H."/>
            <person name="Liachko I."/>
            <person name="Sullivan S."/>
            <person name="Sone E.D."/>
            <person name="Koren S."/>
            <person name="Silverstein K.A.T."/>
            <person name="Beckman K.B."/>
            <person name="Gohl D.M."/>
        </authorList>
    </citation>
    <scope>NUCLEOTIDE SEQUENCE</scope>
    <source>
        <strain evidence="1">Duluth1</strain>
        <tissue evidence="1">Whole animal</tissue>
    </source>
</reference>
<organism evidence="1 2">
    <name type="scientific">Dreissena polymorpha</name>
    <name type="common">Zebra mussel</name>
    <name type="synonym">Mytilus polymorpha</name>
    <dbReference type="NCBI Taxonomy" id="45954"/>
    <lineage>
        <taxon>Eukaryota</taxon>
        <taxon>Metazoa</taxon>
        <taxon>Spiralia</taxon>
        <taxon>Lophotrochozoa</taxon>
        <taxon>Mollusca</taxon>
        <taxon>Bivalvia</taxon>
        <taxon>Autobranchia</taxon>
        <taxon>Heteroconchia</taxon>
        <taxon>Euheterodonta</taxon>
        <taxon>Imparidentia</taxon>
        <taxon>Neoheterodontei</taxon>
        <taxon>Myida</taxon>
        <taxon>Dreissenoidea</taxon>
        <taxon>Dreissenidae</taxon>
        <taxon>Dreissena</taxon>
    </lineage>
</organism>
<protein>
    <submittedName>
        <fullName evidence="1">Uncharacterized protein</fullName>
    </submittedName>
</protein>
<evidence type="ECO:0000313" key="2">
    <source>
        <dbReference type="Proteomes" id="UP000828390"/>
    </source>
</evidence>
<accession>A0A9D4IET2</accession>
<name>A0A9D4IET2_DREPO</name>
<dbReference type="EMBL" id="JAIWYP010000009">
    <property type="protein sequence ID" value="KAH3771305.1"/>
    <property type="molecule type" value="Genomic_DNA"/>
</dbReference>
<dbReference type="AlphaFoldDB" id="A0A9D4IET2"/>
<dbReference type="Proteomes" id="UP000828390">
    <property type="component" value="Unassembled WGS sequence"/>
</dbReference>
<reference evidence="1" key="2">
    <citation type="submission" date="2020-11" db="EMBL/GenBank/DDBJ databases">
        <authorList>
            <person name="McCartney M.A."/>
            <person name="Auch B."/>
            <person name="Kono T."/>
            <person name="Mallez S."/>
            <person name="Becker A."/>
            <person name="Gohl D.M."/>
            <person name="Silverstein K.A.T."/>
            <person name="Koren S."/>
            <person name="Bechman K.B."/>
            <person name="Herman A."/>
            <person name="Abrahante J.E."/>
            <person name="Garbe J."/>
        </authorList>
    </citation>
    <scope>NUCLEOTIDE SEQUENCE</scope>
    <source>
        <strain evidence="1">Duluth1</strain>
        <tissue evidence="1">Whole animal</tissue>
    </source>
</reference>
<evidence type="ECO:0000313" key="1">
    <source>
        <dbReference type="EMBL" id="KAH3771305.1"/>
    </source>
</evidence>
<keyword evidence="2" id="KW-1185">Reference proteome</keyword>
<comment type="caution">
    <text evidence="1">The sequence shown here is derived from an EMBL/GenBank/DDBJ whole genome shotgun (WGS) entry which is preliminary data.</text>
</comment>
<gene>
    <name evidence="1" type="ORF">DPMN_172619</name>
</gene>
<sequence length="57" mass="6262">MASICSTAPSPYLLTDLSIDTNMSFDCIKSLPFISTSKSKPQTCSSRAIRIQEYLTV</sequence>
<proteinExistence type="predicted"/>